<dbReference type="PANTHER" id="PTHR47151:SF2">
    <property type="entry name" value="AMINO ACID BINDING PROTEIN"/>
    <property type="match status" value="1"/>
</dbReference>
<dbReference type="EMBL" id="JBBKZT010000005">
    <property type="protein sequence ID" value="MEJ8847661.1"/>
    <property type="molecule type" value="Genomic_DNA"/>
</dbReference>
<reference evidence="5 6" key="1">
    <citation type="submission" date="2024-03" db="EMBL/GenBank/DDBJ databases">
        <title>Novel species of the genus Variovorax.</title>
        <authorList>
            <person name="Liu Q."/>
            <person name="Xin Y.-H."/>
        </authorList>
    </citation>
    <scope>NUCLEOTIDE SEQUENCE [LARGE SCALE GENOMIC DNA]</scope>
    <source>
        <strain evidence="5 6">KACC 18900</strain>
    </source>
</reference>
<dbReference type="PANTHER" id="PTHR47151">
    <property type="entry name" value="LEU/ILE/VAL-BINDING ABC TRANSPORTER SUBUNIT"/>
    <property type="match status" value="1"/>
</dbReference>
<dbReference type="Pfam" id="PF13458">
    <property type="entry name" value="Peripla_BP_6"/>
    <property type="match status" value="1"/>
</dbReference>
<feature type="signal peptide" evidence="3">
    <location>
        <begin position="1"/>
        <end position="21"/>
    </location>
</feature>
<comment type="similarity">
    <text evidence="1">Belongs to the leucine-binding protein family.</text>
</comment>
<dbReference type="SUPFAM" id="SSF53822">
    <property type="entry name" value="Periplasmic binding protein-like I"/>
    <property type="match status" value="1"/>
</dbReference>
<name>A0ABU8WJF5_9BURK</name>
<evidence type="ECO:0000259" key="4">
    <source>
        <dbReference type="Pfam" id="PF13458"/>
    </source>
</evidence>
<dbReference type="CDD" id="cd06342">
    <property type="entry name" value="PBP1_ABC_LIVBP-like"/>
    <property type="match status" value="1"/>
</dbReference>
<accession>A0ABU8WJF5</accession>
<organism evidence="5 6">
    <name type="scientific">Variovorax rhizosphaerae</name>
    <dbReference type="NCBI Taxonomy" id="1836200"/>
    <lineage>
        <taxon>Bacteria</taxon>
        <taxon>Pseudomonadati</taxon>
        <taxon>Pseudomonadota</taxon>
        <taxon>Betaproteobacteria</taxon>
        <taxon>Burkholderiales</taxon>
        <taxon>Comamonadaceae</taxon>
        <taxon>Variovorax</taxon>
    </lineage>
</organism>
<gene>
    <name evidence="5" type="ORF">WKW82_13460</name>
</gene>
<evidence type="ECO:0000256" key="3">
    <source>
        <dbReference type="SAM" id="SignalP"/>
    </source>
</evidence>
<dbReference type="RefSeq" id="WP_340342785.1">
    <property type="nucleotide sequence ID" value="NZ_JBBKZT010000005.1"/>
</dbReference>
<evidence type="ECO:0000313" key="6">
    <source>
        <dbReference type="Proteomes" id="UP001385892"/>
    </source>
</evidence>
<dbReference type="Proteomes" id="UP001385892">
    <property type="component" value="Unassembled WGS sequence"/>
</dbReference>
<feature type="domain" description="Leucine-binding protein" evidence="4">
    <location>
        <begin position="27"/>
        <end position="360"/>
    </location>
</feature>
<protein>
    <submittedName>
        <fullName evidence="5">Branched-chain amino acid ABC transporter substrate-binding protein</fullName>
    </submittedName>
</protein>
<keyword evidence="6" id="KW-1185">Reference proteome</keyword>
<feature type="chain" id="PRO_5046748751" evidence="3">
    <location>
        <begin position="22"/>
        <end position="378"/>
    </location>
</feature>
<proteinExistence type="inferred from homology"/>
<keyword evidence="2 3" id="KW-0732">Signal</keyword>
<dbReference type="InterPro" id="IPR028082">
    <property type="entry name" value="Peripla_BP_I"/>
</dbReference>
<evidence type="ECO:0000256" key="1">
    <source>
        <dbReference type="ARBA" id="ARBA00010062"/>
    </source>
</evidence>
<evidence type="ECO:0000313" key="5">
    <source>
        <dbReference type="EMBL" id="MEJ8847661.1"/>
    </source>
</evidence>
<dbReference type="InterPro" id="IPR028081">
    <property type="entry name" value="Leu-bd"/>
</dbReference>
<comment type="caution">
    <text evidence="5">The sequence shown here is derived from an EMBL/GenBank/DDBJ whole genome shotgun (WGS) entry which is preliminary data.</text>
</comment>
<evidence type="ECO:0000256" key="2">
    <source>
        <dbReference type="ARBA" id="ARBA00022729"/>
    </source>
</evidence>
<dbReference type="Gene3D" id="3.40.50.2300">
    <property type="match status" value="2"/>
</dbReference>
<sequence length="378" mass="40617">MKSFRFILIAGLATTCAAASAQQPTQTVTIGYVGPTSGSMAHYGVDARNAVTLAIDDLNQQAVVIDGKRIEFKLAAEDDAGDPKQGTLAAQKLCDAKVAGVVGHINSGSAIPAGRIYSDCGIPLISPGATNPQFTKQGYKNVYRLVANDNALATGLARYAAEQLKVKRVVVIDDRSAYGQGVAEVFEREARAAHIQVISHEFTTDKATDFQSILTNIKSKSAPAIFFGGNDAQAGPMLRQMEQLGMGDVRLMGGDGICTTQLGKLSQNAKPLANVVCAEGGLAVEKMNNGKAWKAKYDQRFPKEYVLFAPYAYDGVMVMADAMKRANSTDPAKYMAELPKTNYRGLSTRVQFDSKGDLKNPQFTLYTYQDGVKTPVFD</sequence>